<dbReference type="InterPro" id="IPR053931">
    <property type="entry name" value="RapZ_C"/>
</dbReference>
<keyword evidence="3 4" id="KW-0342">GTP-binding</keyword>
<reference evidence="8 9" key="1">
    <citation type="submission" date="2012-08" db="EMBL/GenBank/DDBJ databases">
        <title>Whole genome shotgun sequence of Gordonia rubripertincta NBRC 101908.</title>
        <authorList>
            <person name="Takarada H."/>
            <person name="Hosoyama A."/>
            <person name="Tsuchikane K."/>
            <person name="Katsumata H."/>
            <person name="Baba S."/>
            <person name="Ohji S."/>
            <person name="Yamazaki S."/>
            <person name="Fujita N."/>
        </authorList>
    </citation>
    <scope>NUCLEOTIDE SEQUENCE [LARGE SCALE GENOMIC DNA]</scope>
    <source>
        <strain evidence="8 9">NBRC 101908</strain>
    </source>
</reference>
<proteinExistence type="inferred from homology"/>
<dbReference type="Proteomes" id="UP000010744">
    <property type="component" value="Unassembled WGS sequence"/>
</dbReference>
<dbReference type="Pfam" id="PF03668">
    <property type="entry name" value="RapZ-like_N"/>
    <property type="match status" value="1"/>
</dbReference>
<keyword evidence="2 4" id="KW-0067">ATP-binding</keyword>
<accession>A0ABQ0HNS7</accession>
<protein>
    <recommendedName>
        <fullName evidence="10">Nucleotide-binding protein</fullName>
    </recommendedName>
</protein>
<dbReference type="PANTHER" id="PTHR30448:SF0">
    <property type="entry name" value="RNASE ADAPTER PROTEIN RAPZ"/>
    <property type="match status" value="1"/>
</dbReference>
<evidence type="ECO:0000256" key="5">
    <source>
        <dbReference type="SAM" id="MobiDB-lite"/>
    </source>
</evidence>
<comment type="caution">
    <text evidence="4">Lacks conserved residue(s) required for the propagation of feature annotation.</text>
</comment>
<evidence type="ECO:0000259" key="6">
    <source>
        <dbReference type="Pfam" id="PF03668"/>
    </source>
</evidence>
<evidence type="ECO:0000256" key="1">
    <source>
        <dbReference type="ARBA" id="ARBA00022741"/>
    </source>
</evidence>
<keyword evidence="1 4" id="KW-0547">Nucleotide-binding</keyword>
<dbReference type="EMBL" id="BAHB01000023">
    <property type="protein sequence ID" value="GAB83892.1"/>
    <property type="molecule type" value="Genomic_DNA"/>
</dbReference>
<gene>
    <name evidence="8" type="ORF">GORBP_023_00060</name>
</gene>
<keyword evidence="9" id="KW-1185">Reference proteome</keyword>
<feature type="binding site" evidence="4">
    <location>
        <begin position="40"/>
        <end position="47"/>
    </location>
    <ligand>
        <name>ATP</name>
        <dbReference type="ChEBI" id="CHEBI:30616"/>
    </ligand>
</feature>
<evidence type="ECO:0000256" key="2">
    <source>
        <dbReference type="ARBA" id="ARBA00022840"/>
    </source>
</evidence>
<evidence type="ECO:0000256" key="4">
    <source>
        <dbReference type="HAMAP-Rule" id="MF_00636"/>
    </source>
</evidence>
<dbReference type="Pfam" id="PF22740">
    <property type="entry name" value="PapZ_C"/>
    <property type="match status" value="1"/>
</dbReference>
<evidence type="ECO:0000259" key="7">
    <source>
        <dbReference type="Pfam" id="PF22740"/>
    </source>
</evidence>
<name>A0ABQ0HNS7_GORRU</name>
<dbReference type="NCBIfam" id="NF003828">
    <property type="entry name" value="PRK05416.1"/>
    <property type="match status" value="1"/>
</dbReference>
<dbReference type="PANTHER" id="PTHR30448">
    <property type="entry name" value="RNASE ADAPTER PROTEIN RAPZ"/>
    <property type="match status" value="1"/>
</dbReference>
<sequence length="323" mass="35554">MTRDGVSMNERAKAGHDEQLTGGVRNGEVPDGLTVLFVTGMSGAGRSTAANVLEDDGWYVADNVPPSLISTMVGMVRESDPTITRLAMVLRASHPNLAHELEQLRDSLEESGIRTRLLYLDASEEALVRRFEQVRRRHPLQGKETLIEGIARERTILAPIKNVADLVVETSALTAAKLRSVVEGVSPGDTEPRLSIAVQSFGFKYGLPIDSDLVADVRFLPNPHWIDELRDHNGQEAPVRDYVLGQPDAGDFLDLYTDLVSIVGRGYLREGKRYMTISVGCTGGKHRSVAISEELARRLRKAVDDSGVASYDVRVMHRDLGRE</sequence>
<feature type="domain" description="RapZ C-terminal" evidence="7">
    <location>
        <begin position="195"/>
        <end position="320"/>
    </location>
</feature>
<comment type="caution">
    <text evidence="8">The sequence shown here is derived from an EMBL/GenBank/DDBJ whole genome shotgun (WGS) entry which is preliminary data.</text>
</comment>
<evidence type="ECO:0000256" key="3">
    <source>
        <dbReference type="ARBA" id="ARBA00023134"/>
    </source>
</evidence>
<feature type="domain" description="RapZ-like N-terminal" evidence="6">
    <location>
        <begin position="34"/>
        <end position="183"/>
    </location>
</feature>
<dbReference type="InterPro" id="IPR027417">
    <property type="entry name" value="P-loop_NTPase"/>
</dbReference>
<organism evidence="8 9">
    <name type="scientific">Gordonia rubripertincta NBRC 101908</name>
    <dbReference type="NCBI Taxonomy" id="1077975"/>
    <lineage>
        <taxon>Bacteria</taxon>
        <taxon>Bacillati</taxon>
        <taxon>Actinomycetota</taxon>
        <taxon>Actinomycetes</taxon>
        <taxon>Mycobacteriales</taxon>
        <taxon>Gordoniaceae</taxon>
        <taxon>Gordonia</taxon>
    </lineage>
</organism>
<dbReference type="InterPro" id="IPR053930">
    <property type="entry name" value="RapZ-like_N"/>
</dbReference>
<evidence type="ECO:0008006" key="10">
    <source>
        <dbReference type="Google" id="ProtNLM"/>
    </source>
</evidence>
<dbReference type="SUPFAM" id="SSF52540">
    <property type="entry name" value="P-loop containing nucleoside triphosphate hydrolases"/>
    <property type="match status" value="1"/>
</dbReference>
<feature type="region of interest" description="Disordered" evidence="5">
    <location>
        <begin position="1"/>
        <end position="26"/>
    </location>
</feature>
<dbReference type="PIRSF" id="PIRSF005052">
    <property type="entry name" value="P-loopkin"/>
    <property type="match status" value="1"/>
</dbReference>
<feature type="compositionally biased region" description="Basic and acidic residues" evidence="5">
    <location>
        <begin position="10"/>
        <end position="19"/>
    </location>
</feature>
<dbReference type="InterPro" id="IPR005337">
    <property type="entry name" value="RapZ-like"/>
</dbReference>
<evidence type="ECO:0000313" key="8">
    <source>
        <dbReference type="EMBL" id="GAB83892.1"/>
    </source>
</evidence>
<dbReference type="HAMAP" id="MF_00636">
    <property type="entry name" value="RapZ_like"/>
    <property type="match status" value="1"/>
</dbReference>
<evidence type="ECO:0000313" key="9">
    <source>
        <dbReference type="Proteomes" id="UP000010744"/>
    </source>
</evidence>